<dbReference type="OrthoDB" id="5853510at2759"/>
<protein>
    <submittedName>
        <fullName evidence="4">Protein kinase domain-containing protein</fullName>
    </submittedName>
</protein>
<evidence type="ECO:0000256" key="1">
    <source>
        <dbReference type="SAM" id="MobiDB-lite"/>
    </source>
</evidence>
<reference evidence="4" key="2">
    <citation type="submission" date="2019-09" db="UniProtKB">
        <authorList>
            <consortium name="WormBaseParasite"/>
        </authorList>
    </citation>
    <scope>IDENTIFICATION</scope>
</reference>
<keyword evidence="3" id="KW-1185">Reference proteome</keyword>
<organism evidence="3 4">
    <name type="scientific">Heligmosomoides polygyrus</name>
    <name type="common">Parasitic roundworm</name>
    <dbReference type="NCBI Taxonomy" id="6339"/>
    <lineage>
        <taxon>Eukaryota</taxon>
        <taxon>Metazoa</taxon>
        <taxon>Ecdysozoa</taxon>
        <taxon>Nematoda</taxon>
        <taxon>Chromadorea</taxon>
        <taxon>Rhabditida</taxon>
        <taxon>Rhabditina</taxon>
        <taxon>Rhabditomorpha</taxon>
        <taxon>Strongyloidea</taxon>
        <taxon>Heligmosomidae</taxon>
        <taxon>Heligmosomoides</taxon>
    </lineage>
</organism>
<accession>A0A183F7Z6</accession>
<evidence type="ECO:0000313" key="4">
    <source>
        <dbReference type="WBParaSite" id="HPBE_0000228801-mRNA-1"/>
    </source>
</evidence>
<dbReference type="EMBL" id="UZAH01003287">
    <property type="protein sequence ID" value="VDO24231.1"/>
    <property type="molecule type" value="Genomic_DNA"/>
</dbReference>
<sequence>MAAVAEKAAIMPKPPADKPEKKESALEKDRLPGIDEEIQGDERKYRLKQVIGDGGYGTVFLSRKGPIVVHGQNRISMGNKKIQISRPQLCREMLNHKGVQPQTIPSHHATAP</sequence>
<dbReference type="Proteomes" id="UP000050761">
    <property type="component" value="Unassembled WGS sequence"/>
</dbReference>
<reference evidence="2 3" key="1">
    <citation type="submission" date="2018-11" db="EMBL/GenBank/DDBJ databases">
        <authorList>
            <consortium name="Pathogen Informatics"/>
        </authorList>
    </citation>
    <scope>NUCLEOTIDE SEQUENCE [LARGE SCALE GENOMIC DNA]</scope>
</reference>
<name>A0A183F7Z6_HELPZ</name>
<evidence type="ECO:0000313" key="3">
    <source>
        <dbReference type="Proteomes" id="UP000050761"/>
    </source>
</evidence>
<gene>
    <name evidence="2" type="ORF">HPBE_LOCUS2290</name>
</gene>
<dbReference type="AlphaFoldDB" id="A0A183F7Z6"/>
<accession>A0A3P7TRR4</accession>
<feature type="compositionally biased region" description="Basic and acidic residues" evidence="1">
    <location>
        <begin position="15"/>
        <end position="31"/>
    </location>
</feature>
<dbReference type="WBParaSite" id="HPBE_0000228801-mRNA-1">
    <property type="protein sequence ID" value="HPBE_0000228801-mRNA-1"/>
    <property type="gene ID" value="HPBE_0000228801"/>
</dbReference>
<evidence type="ECO:0000313" key="2">
    <source>
        <dbReference type="EMBL" id="VDO24231.1"/>
    </source>
</evidence>
<proteinExistence type="predicted"/>
<feature type="region of interest" description="Disordered" evidence="1">
    <location>
        <begin position="1"/>
        <end position="31"/>
    </location>
</feature>